<protein>
    <submittedName>
        <fullName evidence="2">Cupin</fullName>
    </submittedName>
</protein>
<evidence type="ECO:0000313" key="3">
    <source>
        <dbReference type="Proteomes" id="UP000249254"/>
    </source>
</evidence>
<accession>A0A328AGP8</accession>
<dbReference type="InterPro" id="IPR014710">
    <property type="entry name" value="RmlC-like_jellyroll"/>
</dbReference>
<reference evidence="3" key="1">
    <citation type="submission" date="2018-05" db="EMBL/GenBank/DDBJ databases">
        <authorList>
            <person name="Li X."/>
        </authorList>
    </citation>
    <scope>NUCLEOTIDE SEQUENCE [LARGE SCALE GENOMIC DNA]</scope>
    <source>
        <strain evidence="3">LX32</strain>
    </source>
</reference>
<dbReference type="Pfam" id="PF07883">
    <property type="entry name" value="Cupin_2"/>
    <property type="match status" value="1"/>
</dbReference>
<keyword evidence="3" id="KW-1185">Reference proteome</keyword>
<dbReference type="InterPro" id="IPR011051">
    <property type="entry name" value="RmlC_Cupin_sf"/>
</dbReference>
<evidence type="ECO:0000259" key="1">
    <source>
        <dbReference type="Pfam" id="PF07883"/>
    </source>
</evidence>
<dbReference type="EMBL" id="QFYQ01000001">
    <property type="protein sequence ID" value="RAK54043.1"/>
    <property type="molecule type" value="Genomic_DNA"/>
</dbReference>
<dbReference type="AlphaFoldDB" id="A0A328AGP8"/>
<proteinExistence type="predicted"/>
<dbReference type="OrthoDB" id="3829432at2"/>
<sequence length="104" mass="11472">MQTFKGAAFTAEAAWRGPNIAEIPDALVKLRWTDQPFEWHANTGEEVFVVLGGIVDMHVRGPDRAERVIVLEPGDILHIQKGEEHVAHPRGGAQILVVEGRDEA</sequence>
<dbReference type="Gene3D" id="2.60.120.10">
    <property type="entry name" value="Jelly Rolls"/>
    <property type="match status" value="1"/>
</dbReference>
<dbReference type="RefSeq" id="WP_111527794.1">
    <property type="nucleotide sequence ID" value="NZ_JBHRSG010000002.1"/>
</dbReference>
<dbReference type="SUPFAM" id="SSF51182">
    <property type="entry name" value="RmlC-like cupins"/>
    <property type="match status" value="1"/>
</dbReference>
<comment type="caution">
    <text evidence="2">The sequence shown here is derived from an EMBL/GenBank/DDBJ whole genome shotgun (WGS) entry which is preliminary data.</text>
</comment>
<organism evidence="2 3">
    <name type="scientific">Phenylobacterium soli</name>
    <dbReference type="NCBI Taxonomy" id="2170551"/>
    <lineage>
        <taxon>Bacteria</taxon>
        <taxon>Pseudomonadati</taxon>
        <taxon>Pseudomonadota</taxon>
        <taxon>Alphaproteobacteria</taxon>
        <taxon>Caulobacterales</taxon>
        <taxon>Caulobacteraceae</taxon>
        <taxon>Phenylobacterium</taxon>
    </lineage>
</organism>
<gene>
    <name evidence="2" type="ORF">DJ017_05655</name>
</gene>
<dbReference type="InterPro" id="IPR013096">
    <property type="entry name" value="Cupin_2"/>
</dbReference>
<feature type="domain" description="Cupin type-2" evidence="1">
    <location>
        <begin position="37"/>
        <end position="93"/>
    </location>
</feature>
<name>A0A328AGP8_9CAUL</name>
<evidence type="ECO:0000313" key="2">
    <source>
        <dbReference type="EMBL" id="RAK54043.1"/>
    </source>
</evidence>
<dbReference type="Proteomes" id="UP000249254">
    <property type="component" value="Unassembled WGS sequence"/>
</dbReference>